<evidence type="ECO:0000313" key="1">
    <source>
        <dbReference type="EMBL" id="GIE10439.1"/>
    </source>
</evidence>
<proteinExistence type="predicted"/>
<accession>A0A919IYD4</accession>
<name>A0A919IYD4_9ACTN</name>
<keyword evidence="2" id="KW-1185">Reference proteome</keyword>
<dbReference type="EMBL" id="BOMM01000016">
    <property type="protein sequence ID" value="GIE10439.1"/>
    <property type="molecule type" value="Genomic_DNA"/>
</dbReference>
<dbReference type="AlphaFoldDB" id="A0A919IYD4"/>
<organism evidence="1 2">
    <name type="scientific">Paractinoplanes ferrugineus</name>
    <dbReference type="NCBI Taxonomy" id="113564"/>
    <lineage>
        <taxon>Bacteria</taxon>
        <taxon>Bacillati</taxon>
        <taxon>Actinomycetota</taxon>
        <taxon>Actinomycetes</taxon>
        <taxon>Micromonosporales</taxon>
        <taxon>Micromonosporaceae</taxon>
        <taxon>Paractinoplanes</taxon>
    </lineage>
</organism>
<comment type="caution">
    <text evidence="1">The sequence shown here is derived from an EMBL/GenBank/DDBJ whole genome shotgun (WGS) entry which is preliminary data.</text>
</comment>
<evidence type="ECO:0008006" key="3">
    <source>
        <dbReference type="Google" id="ProtNLM"/>
    </source>
</evidence>
<protein>
    <recommendedName>
        <fullName evidence="3">Peptidase MA superfamily protein</fullName>
    </recommendedName>
</protein>
<reference evidence="1" key="1">
    <citation type="submission" date="2021-01" db="EMBL/GenBank/DDBJ databases">
        <title>Whole genome shotgun sequence of Actinoplanes ferrugineus NBRC 15555.</title>
        <authorList>
            <person name="Komaki H."/>
            <person name="Tamura T."/>
        </authorList>
    </citation>
    <scope>NUCLEOTIDE SEQUENCE</scope>
    <source>
        <strain evidence="1">NBRC 15555</strain>
    </source>
</reference>
<gene>
    <name evidence="1" type="ORF">Afe05nite_22790</name>
</gene>
<sequence>MRSPRRIALLIGLAVVLVAVLAGVVLVVRGASGGGTQASPTTAYTNGGNPATVETNSAAAERDAAEERVRAAIGEALTTQSVALLTGDKGKFVSLADAEAELVAPWLTDRFTSLRALGITRWSPTVSSITETGTARWSAVVDVDYCFADPCPRSLNQPLHTMWNLGDPAGPRLTEIYPGRTGRTAPPWTQSVLKALAGNRVVVAATAANAGRMSATLADAEAAAGVADRFGGDVRPGKYVIYLAGDKEWGKWPYGDEGRWVAGYAQPESESTVVRLSALGTIGLGALLRHELTHVASLAGRSVEVPGADGWWLTEGLAEYATSGDQPFTAYPRRAETATFVRSVKGDLNVGGPAAKSSARDASARYGAAYLGVQCLFQTYGAEKTMTFFHAVAVNGTSLSNTAPQVLGTPWPDVSSTCTARIRRLVGP</sequence>
<evidence type="ECO:0000313" key="2">
    <source>
        <dbReference type="Proteomes" id="UP000598174"/>
    </source>
</evidence>
<dbReference type="Proteomes" id="UP000598174">
    <property type="component" value="Unassembled WGS sequence"/>
</dbReference>